<dbReference type="EMBL" id="JAHRIO010030932">
    <property type="protein sequence ID" value="MEQ2168389.1"/>
    <property type="molecule type" value="Genomic_DNA"/>
</dbReference>
<dbReference type="Proteomes" id="UP001476798">
    <property type="component" value="Unassembled WGS sequence"/>
</dbReference>
<evidence type="ECO:0000313" key="2">
    <source>
        <dbReference type="Proteomes" id="UP001476798"/>
    </source>
</evidence>
<reference evidence="1 2" key="1">
    <citation type="submission" date="2021-06" db="EMBL/GenBank/DDBJ databases">
        <authorList>
            <person name="Palmer J.M."/>
        </authorList>
    </citation>
    <scope>NUCLEOTIDE SEQUENCE [LARGE SCALE GENOMIC DNA]</scope>
    <source>
        <strain evidence="1 2">GA_2019</strain>
        <tissue evidence="1">Muscle</tissue>
    </source>
</reference>
<comment type="caution">
    <text evidence="1">The sequence shown here is derived from an EMBL/GenBank/DDBJ whole genome shotgun (WGS) entry which is preliminary data.</text>
</comment>
<sequence>MLVCVVVVLQLSADEKLSGTMSSVSLPEIKSGNQNVPHKKSRYNLLMICVFSSMEYCPNSSKTRMAHYFSVGSCKQTQYLCHCQNFIHDATVISNQTLELLRFFVDLSVCLCSWNDFIKGIQ</sequence>
<accession>A0ABV0NBW9</accession>
<organism evidence="1 2">
    <name type="scientific">Goodea atripinnis</name>
    <dbReference type="NCBI Taxonomy" id="208336"/>
    <lineage>
        <taxon>Eukaryota</taxon>
        <taxon>Metazoa</taxon>
        <taxon>Chordata</taxon>
        <taxon>Craniata</taxon>
        <taxon>Vertebrata</taxon>
        <taxon>Euteleostomi</taxon>
        <taxon>Actinopterygii</taxon>
        <taxon>Neopterygii</taxon>
        <taxon>Teleostei</taxon>
        <taxon>Neoteleostei</taxon>
        <taxon>Acanthomorphata</taxon>
        <taxon>Ovalentaria</taxon>
        <taxon>Atherinomorphae</taxon>
        <taxon>Cyprinodontiformes</taxon>
        <taxon>Goodeidae</taxon>
        <taxon>Goodea</taxon>
    </lineage>
</organism>
<protein>
    <submittedName>
        <fullName evidence="1">Uncharacterized protein</fullName>
    </submittedName>
</protein>
<name>A0ABV0NBW9_9TELE</name>
<proteinExistence type="predicted"/>
<gene>
    <name evidence="1" type="ORF">GOODEAATRI_013841</name>
</gene>
<keyword evidence="2" id="KW-1185">Reference proteome</keyword>
<evidence type="ECO:0000313" key="1">
    <source>
        <dbReference type="EMBL" id="MEQ2168389.1"/>
    </source>
</evidence>